<dbReference type="RefSeq" id="WP_274338388.1">
    <property type="nucleotide sequence ID" value="NZ_CP118108.1"/>
</dbReference>
<feature type="region of interest" description="Disordered" evidence="1">
    <location>
        <begin position="97"/>
        <end position="160"/>
    </location>
</feature>
<dbReference type="Proteomes" id="UP001221519">
    <property type="component" value="Chromosome"/>
</dbReference>
<feature type="compositionally biased region" description="Gly residues" evidence="1">
    <location>
        <begin position="147"/>
        <end position="160"/>
    </location>
</feature>
<feature type="compositionally biased region" description="Low complexity" evidence="1">
    <location>
        <begin position="135"/>
        <end position="146"/>
    </location>
</feature>
<organism evidence="2 3">
    <name type="scientific">Paenibacillus urinalis</name>
    <dbReference type="NCBI Taxonomy" id="521520"/>
    <lineage>
        <taxon>Bacteria</taxon>
        <taxon>Bacillati</taxon>
        <taxon>Bacillota</taxon>
        <taxon>Bacilli</taxon>
        <taxon>Bacillales</taxon>
        <taxon>Paenibacillaceae</taxon>
        <taxon>Paenibacillus</taxon>
    </lineage>
</organism>
<dbReference type="EMBL" id="CP118108">
    <property type="protein sequence ID" value="WDI00526.1"/>
    <property type="molecule type" value="Genomic_DNA"/>
</dbReference>
<proteinExistence type="predicted"/>
<evidence type="ECO:0000256" key="1">
    <source>
        <dbReference type="SAM" id="MobiDB-lite"/>
    </source>
</evidence>
<gene>
    <name evidence="2" type="ORF">PUW25_14645</name>
</gene>
<protein>
    <submittedName>
        <fullName evidence="2">Uncharacterized protein</fullName>
    </submittedName>
</protein>
<accession>A0ABY7X4K5</accession>
<reference evidence="2 3" key="1">
    <citation type="submission" date="2023-02" db="EMBL/GenBank/DDBJ databases">
        <title>Pathogen: clinical or host-associated sample.</title>
        <authorList>
            <person name="Hergert J."/>
            <person name="Casey R."/>
            <person name="Wagner J."/>
            <person name="Young E.L."/>
            <person name="Oakeson K.F."/>
        </authorList>
    </citation>
    <scope>NUCLEOTIDE SEQUENCE [LARGE SCALE GENOMIC DNA]</scope>
    <source>
        <strain evidence="2 3">2022CK-00829</strain>
    </source>
</reference>
<name>A0ABY7X4K5_9BACL</name>
<keyword evidence="3" id="KW-1185">Reference proteome</keyword>
<sequence>MEEGILRRIEHDPNDEVITARLRATNDLDVKQLQEELLLALSHQIREAHLHLDDLLSQDTLSAKNQQKTSPNVLRSNAVMDPVLSILLISTSTSYLFEEAPPSEEELRKAQDTSGGGGCSGFHSNEHERSESNTSDFSPSDTSDGGSSCGGSSCGGGCSS</sequence>
<evidence type="ECO:0000313" key="3">
    <source>
        <dbReference type="Proteomes" id="UP001221519"/>
    </source>
</evidence>
<evidence type="ECO:0000313" key="2">
    <source>
        <dbReference type="EMBL" id="WDI00526.1"/>
    </source>
</evidence>